<dbReference type="Proteomes" id="UP000007257">
    <property type="component" value="Chromosome"/>
</dbReference>
<dbReference type="eggNOG" id="ENOG5033GH5">
    <property type="taxonomic scope" value="Bacteria"/>
</dbReference>
<reference evidence="2 3" key="2">
    <citation type="journal article" date="2012" name="J. Bacteriol.">
        <title>Complete Genome Sequence of Rahnella sp. Strain Y9602, a Gammaproteobacterium Isolate from Metal- and Radionuclide-Contaminated Soil.</title>
        <authorList>
            <person name="Martinez R.J."/>
            <person name="Bruce D."/>
            <person name="Detter C."/>
            <person name="Goodwin L.A."/>
            <person name="Han J."/>
            <person name="Han C.S."/>
            <person name="Held B."/>
            <person name="Land M.L."/>
            <person name="Mikhailova N."/>
            <person name="Nolan M."/>
            <person name="Pennacchio L."/>
            <person name="Pitluck S."/>
            <person name="Tapia R."/>
            <person name="Woyke T."/>
            <person name="Sobecky P.A."/>
        </authorList>
    </citation>
    <scope>NUCLEOTIDE SEQUENCE [LARGE SCALE GENOMIC DNA]</scope>
    <source>
        <strain evidence="2 3">Y9602</strain>
    </source>
</reference>
<dbReference type="AlphaFoldDB" id="A0A0H3FBP6"/>
<dbReference type="KEGG" id="rah:Rahaq_3008"/>
<dbReference type="HOGENOM" id="CLU_211625_0_0_6"/>
<feature type="region of interest" description="Disordered" evidence="1">
    <location>
        <begin position="35"/>
        <end position="57"/>
    </location>
</feature>
<evidence type="ECO:0000256" key="1">
    <source>
        <dbReference type="SAM" id="MobiDB-lite"/>
    </source>
</evidence>
<dbReference type="EMBL" id="CP002505">
    <property type="protein sequence ID" value="ADW74602.1"/>
    <property type="molecule type" value="Genomic_DNA"/>
</dbReference>
<proteinExistence type="predicted"/>
<reference evidence="3" key="1">
    <citation type="submission" date="2011-01" db="EMBL/GenBank/DDBJ databases">
        <title>Complete sequence of chromosome of Rahnella sp. Y9602.</title>
        <authorList>
            <consortium name="US DOE Joint Genome Institute"/>
            <person name="Lucas S."/>
            <person name="Copeland A."/>
            <person name="Lapidus A."/>
            <person name="Cheng J.-F."/>
            <person name="Goodwin L."/>
            <person name="Pitluck S."/>
            <person name="Lu M."/>
            <person name="Detter J.C."/>
            <person name="Han C."/>
            <person name="Tapia R."/>
            <person name="Land M."/>
            <person name="Hauser L."/>
            <person name="Kyrpides N."/>
            <person name="Ivanova N."/>
            <person name="Ovchinnikova G."/>
            <person name="Pagani I."/>
            <person name="Sobecky P.A."/>
            <person name="Martinez R.J."/>
            <person name="Woyke T."/>
        </authorList>
    </citation>
    <scope>NUCLEOTIDE SEQUENCE [LARGE SCALE GENOMIC DNA]</scope>
    <source>
        <strain evidence="3">Y9602</strain>
    </source>
</reference>
<organism evidence="2 3">
    <name type="scientific">Rahnella sp. (strain Y9602)</name>
    <dbReference type="NCBI Taxonomy" id="2703885"/>
    <lineage>
        <taxon>Bacteria</taxon>
        <taxon>Pseudomonadati</taxon>
        <taxon>Pseudomonadota</taxon>
        <taxon>Gammaproteobacteria</taxon>
        <taxon>Enterobacterales</taxon>
        <taxon>Yersiniaceae</taxon>
        <taxon>Rahnella</taxon>
    </lineage>
</organism>
<gene>
    <name evidence="2" type="ordered locus">Rahaq_3008</name>
</gene>
<protein>
    <submittedName>
        <fullName evidence="2">Uncharacterized protein</fullName>
    </submittedName>
</protein>
<dbReference type="RefSeq" id="WP_013576298.1">
    <property type="nucleotide sequence ID" value="NC_015061.1"/>
</dbReference>
<evidence type="ECO:0000313" key="2">
    <source>
        <dbReference type="EMBL" id="ADW74602.1"/>
    </source>
</evidence>
<accession>A0A0H3FBP6</accession>
<feature type="compositionally biased region" description="Basic and acidic residues" evidence="1">
    <location>
        <begin position="1"/>
        <end position="18"/>
    </location>
</feature>
<sequence>MSDEKNKENKSKADEVHVSDGLGELFEVSEQLTEQEIEKAAEEAKQAVEDAKKQKNH</sequence>
<name>A0A0H3FBP6_RAHSY</name>
<feature type="region of interest" description="Disordered" evidence="1">
    <location>
        <begin position="1"/>
        <end position="23"/>
    </location>
</feature>
<feature type="compositionally biased region" description="Basic and acidic residues" evidence="1">
    <location>
        <begin position="36"/>
        <end position="57"/>
    </location>
</feature>
<evidence type="ECO:0000313" key="3">
    <source>
        <dbReference type="Proteomes" id="UP000007257"/>
    </source>
</evidence>